<dbReference type="Proteomes" id="UP000729402">
    <property type="component" value="Unassembled WGS sequence"/>
</dbReference>
<organism evidence="3 4">
    <name type="scientific">Zizania palustris</name>
    <name type="common">Northern wild rice</name>
    <dbReference type="NCBI Taxonomy" id="103762"/>
    <lineage>
        <taxon>Eukaryota</taxon>
        <taxon>Viridiplantae</taxon>
        <taxon>Streptophyta</taxon>
        <taxon>Embryophyta</taxon>
        <taxon>Tracheophyta</taxon>
        <taxon>Spermatophyta</taxon>
        <taxon>Magnoliopsida</taxon>
        <taxon>Liliopsida</taxon>
        <taxon>Poales</taxon>
        <taxon>Poaceae</taxon>
        <taxon>BOP clade</taxon>
        <taxon>Oryzoideae</taxon>
        <taxon>Oryzeae</taxon>
        <taxon>Zizaniinae</taxon>
        <taxon>Zizania</taxon>
    </lineage>
</organism>
<name>A0A8J5WYD5_ZIZPA</name>
<accession>A0A8J5WYD5</accession>
<dbReference type="PROSITE" id="PS51257">
    <property type="entry name" value="PROKAR_LIPOPROTEIN"/>
    <property type="match status" value="1"/>
</dbReference>
<feature type="chain" id="PRO_5035306364" evidence="2">
    <location>
        <begin position="25"/>
        <end position="466"/>
    </location>
</feature>
<keyword evidence="2" id="KW-0732">Signal</keyword>
<sequence length="466" mass="50132">MWNRSVSAMLLWFVLFFFGGGGGGSCVFTRKFDGLNFLKLFEISYDVSVKSKYSLIPYSFCFLLESLALSDSARLRVQSSLIYCTDLSFSCAAMDPRQHSVYPGSSERGRRSGERGRRIGRGSGERGKRSGSGESGSSSGGRRRGSEGSGGDGSVDTSMTQRRHILAQSIGTRLMPEFNAAAGCDDGVLFGSSLGGFDLELEESPLRYFGHCVQPEASPRPNPGRLFFRTPVGSPTRDDEVIVMDGVLVDNVSVSGPKRSSSFSNVGFVPACSTGSGGRNRYDFNRQMEPQVGRAVQGAGFNMQTPLTPTPRGLPICPPSHPGAIALGGAMTVPIKPHGYPYFMPQRPAAATTGPPPGFLARNQQLPPQPPQQQRTASTWPPKAAAAIPAGPPSSSAPKQPKTKPPAETKEPEETKPPAASSFAAPREAYTWPLTEEEDAYITDLLYTYTPSGRRRLPVFRSICPD</sequence>
<feature type="compositionally biased region" description="Basic and acidic residues" evidence="1">
    <location>
        <begin position="405"/>
        <end position="416"/>
    </location>
</feature>
<protein>
    <submittedName>
        <fullName evidence="3">Uncharacterized protein</fullName>
    </submittedName>
</protein>
<feature type="region of interest" description="Disordered" evidence="1">
    <location>
        <begin position="346"/>
        <end position="430"/>
    </location>
</feature>
<reference evidence="3" key="1">
    <citation type="journal article" date="2021" name="bioRxiv">
        <title>Whole Genome Assembly and Annotation of Northern Wild Rice, Zizania palustris L., Supports a Whole Genome Duplication in the Zizania Genus.</title>
        <authorList>
            <person name="Haas M."/>
            <person name="Kono T."/>
            <person name="Macchietto M."/>
            <person name="Millas R."/>
            <person name="McGilp L."/>
            <person name="Shao M."/>
            <person name="Duquette J."/>
            <person name="Hirsch C.N."/>
            <person name="Kimball J."/>
        </authorList>
    </citation>
    <scope>NUCLEOTIDE SEQUENCE</scope>
    <source>
        <tissue evidence="3">Fresh leaf tissue</tissue>
    </source>
</reference>
<dbReference type="AlphaFoldDB" id="A0A8J5WYD5"/>
<dbReference type="EMBL" id="JAAALK010000079">
    <property type="protein sequence ID" value="KAG8097339.1"/>
    <property type="molecule type" value="Genomic_DNA"/>
</dbReference>
<proteinExistence type="predicted"/>
<keyword evidence="4" id="KW-1185">Reference proteome</keyword>
<feature type="compositionally biased region" description="Basic and acidic residues" evidence="1">
    <location>
        <begin position="107"/>
        <end position="128"/>
    </location>
</feature>
<feature type="region of interest" description="Disordered" evidence="1">
    <location>
        <begin position="100"/>
        <end position="160"/>
    </location>
</feature>
<reference evidence="3" key="2">
    <citation type="submission" date="2021-02" db="EMBL/GenBank/DDBJ databases">
        <authorList>
            <person name="Kimball J.A."/>
            <person name="Haas M.W."/>
            <person name="Macchietto M."/>
            <person name="Kono T."/>
            <person name="Duquette J."/>
            <person name="Shao M."/>
        </authorList>
    </citation>
    <scope>NUCLEOTIDE SEQUENCE</scope>
    <source>
        <tissue evidence="3">Fresh leaf tissue</tissue>
    </source>
</reference>
<gene>
    <name evidence="3" type="ORF">GUJ93_ZPchr0013g35950</name>
</gene>
<feature type="compositionally biased region" description="Low complexity" evidence="1">
    <location>
        <begin position="381"/>
        <end position="400"/>
    </location>
</feature>
<evidence type="ECO:0000313" key="3">
    <source>
        <dbReference type="EMBL" id="KAG8097339.1"/>
    </source>
</evidence>
<comment type="caution">
    <text evidence="3">The sequence shown here is derived from an EMBL/GenBank/DDBJ whole genome shotgun (WGS) entry which is preliminary data.</text>
</comment>
<dbReference type="OrthoDB" id="670961at2759"/>
<evidence type="ECO:0000256" key="1">
    <source>
        <dbReference type="SAM" id="MobiDB-lite"/>
    </source>
</evidence>
<feature type="signal peptide" evidence="2">
    <location>
        <begin position="1"/>
        <end position="24"/>
    </location>
</feature>
<evidence type="ECO:0000313" key="4">
    <source>
        <dbReference type="Proteomes" id="UP000729402"/>
    </source>
</evidence>
<evidence type="ECO:0000256" key="2">
    <source>
        <dbReference type="SAM" id="SignalP"/>
    </source>
</evidence>